<feature type="signal peptide" evidence="3">
    <location>
        <begin position="1"/>
        <end position="27"/>
    </location>
</feature>
<dbReference type="Gene3D" id="2.180.10.10">
    <property type="entry name" value="RHS repeat-associated core"/>
    <property type="match status" value="8"/>
</dbReference>
<evidence type="ECO:0000256" key="3">
    <source>
        <dbReference type="SAM" id="SignalP"/>
    </source>
</evidence>
<dbReference type="Pfam" id="PF00404">
    <property type="entry name" value="Dockerin_1"/>
    <property type="match status" value="1"/>
</dbReference>
<dbReference type="NCBIfam" id="TIGR01643">
    <property type="entry name" value="YD_repeat_2x"/>
    <property type="match status" value="12"/>
</dbReference>
<keyword evidence="7" id="KW-1185">Reference proteome</keyword>
<dbReference type="Gene3D" id="1.10.1330.10">
    <property type="entry name" value="Dockerin domain"/>
    <property type="match status" value="1"/>
</dbReference>
<evidence type="ECO:0000256" key="2">
    <source>
        <dbReference type="SAM" id="MobiDB-lite"/>
    </source>
</evidence>
<accession>A0A369AV50</accession>
<gene>
    <name evidence="6" type="ORF">DFR58_12318</name>
</gene>
<keyword evidence="1" id="KW-0677">Repeat</keyword>
<dbReference type="OrthoDB" id="9771173at2"/>
<dbReference type="InterPro" id="IPR036439">
    <property type="entry name" value="Dockerin_dom_sf"/>
</dbReference>
<protein>
    <submittedName>
        <fullName evidence="6">RHS repeat-associated protein</fullName>
    </submittedName>
</protein>
<dbReference type="InterPro" id="IPR059177">
    <property type="entry name" value="GH29D-like_dom"/>
</dbReference>
<dbReference type="Pfam" id="PF05593">
    <property type="entry name" value="RHS_repeat"/>
    <property type="match status" value="5"/>
</dbReference>
<dbReference type="InterPro" id="IPR006530">
    <property type="entry name" value="YD"/>
</dbReference>
<dbReference type="InterPro" id="IPR002105">
    <property type="entry name" value="Dockerin_1_rpt"/>
</dbReference>
<organism evidence="6 7">
    <name type="scientific">Anaerobacterium chartisolvens</name>
    <dbReference type="NCBI Taxonomy" id="1297424"/>
    <lineage>
        <taxon>Bacteria</taxon>
        <taxon>Bacillati</taxon>
        <taxon>Bacillota</taxon>
        <taxon>Clostridia</taxon>
        <taxon>Eubacteriales</taxon>
        <taxon>Oscillospiraceae</taxon>
        <taxon>Anaerobacterium</taxon>
    </lineage>
</organism>
<feature type="region of interest" description="Disordered" evidence="2">
    <location>
        <begin position="3228"/>
        <end position="3327"/>
    </location>
</feature>
<dbReference type="SUPFAM" id="SSF51126">
    <property type="entry name" value="Pectin lyase-like"/>
    <property type="match status" value="2"/>
</dbReference>
<comment type="caution">
    <text evidence="6">The sequence shown here is derived from an EMBL/GenBank/DDBJ whole genome shotgun (WGS) entry which is preliminary data.</text>
</comment>
<evidence type="ECO:0000313" key="7">
    <source>
        <dbReference type="Proteomes" id="UP000253034"/>
    </source>
</evidence>
<proteinExistence type="predicted"/>
<dbReference type="SUPFAM" id="SSF49265">
    <property type="entry name" value="Fibronectin type III"/>
    <property type="match status" value="1"/>
</dbReference>
<dbReference type="InterPro" id="IPR045351">
    <property type="entry name" value="DUF6531"/>
</dbReference>
<dbReference type="Gene3D" id="2.60.40.10">
    <property type="entry name" value="Immunoglobulins"/>
    <property type="match status" value="2"/>
</dbReference>
<evidence type="ECO:0000313" key="6">
    <source>
        <dbReference type="EMBL" id="RCX12208.1"/>
    </source>
</evidence>
<feature type="compositionally biased region" description="Basic and acidic residues" evidence="2">
    <location>
        <begin position="3282"/>
        <end position="3310"/>
    </location>
</feature>
<dbReference type="Pfam" id="PF25023">
    <property type="entry name" value="TEN_YD-shell"/>
    <property type="match status" value="3"/>
</dbReference>
<dbReference type="InterPro" id="IPR036116">
    <property type="entry name" value="FN3_sf"/>
</dbReference>
<dbReference type="RefSeq" id="WP_114299027.1">
    <property type="nucleotide sequence ID" value="NZ_QPJT01000023.1"/>
</dbReference>
<dbReference type="GO" id="GO:0004553">
    <property type="term" value="F:hydrolase activity, hydrolyzing O-glycosyl compounds"/>
    <property type="evidence" value="ECO:0007669"/>
    <property type="project" value="InterPro"/>
</dbReference>
<dbReference type="InterPro" id="IPR003961">
    <property type="entry name" value="FN3_dom"/>
</dbReference>
<sequence>MKKIIGTILTLFLCFMACFVNVTPATAATGKISMQPGSMSIAVADEVSPSRTAPPMFSIQEGTYSLIQVLDLTCKTPGADIRYTTDGTEPSASSEVFSQPIPIAGTTTVKAYAKALEMEASGCVDAVYTIMLDAGDMNGDGRINSIDYLYISKYIIEPESVVFPIADYLKAGDLNGDNLINSIDLLFMKKYLIGDIEYFPKELPPPADAQVISNSSSGISIAWQPPSEIQNIARYQIYRDGFMVGDTDGTQYTDTLRITPNTYYIYTITATDTDGKISHRSQDIEVTSSEEIQEPLLSPVNLRCIQKTDTTVTLRWDAAEGSIPVAGYDIYDGEELIGSVEGDTVYTSTGLTQNVIYSFTVKARDSAGNTSEASDPLVMSTGTIISGGTITADTTWESNFSPYILNGSVTVASGAVLTVSPGVIVKATSYSYYIDVRGKLNAIGTSDNPIVFTSSKDPEYGGSGVVSGTDYWSGISVGSSGEFTGDYVKLRYGGYSTGPVLVVYGKLLLADSEVSNSYGQGVSFNSAANVLMKGCTVNNLNSYGVYIDDATTGIPDNTVTGNITLENNIITGSGSGGIYINQYGIGNLNIKNNDIYNNSGHGICVYRLGTGNYIIEDNIIANNSGYPVYVHLGGLSSSIFSSIQGNTYTNNIYNGITCDGIGIYGTLIKDLTLTAGKYYLTDNVIIPTGNTLTVQPGTIIYGTNYRYCIEVQGKLNAIGTSDAPIVFTSHKDSEYGGSGVVSGADYWGNIKVGNNGEFNGEHIRLRYYGHNYSYKALEAYGKLTLTNCEGNLYLGSGVSALVKDCNLSGVMINNTATANILLEDNIITNGVQVNGFVMGDLNIINNDINNCLMGIDIEKFGTGNCSIENNIFNSNQFAIWIDISGLDSSIFSYIKDNTYINNAYGEASLDGIFLYGDLKTDMTLIADKYYIIYITIPKGITLTVQPGAVIVGMEYLHSGTFIDVQGKLNAVGTTDTPIVFTSCKDPAYGGTGVTGIKNDYWRGINVDSNGEFIGNHVKLRYGGHPQPGEDAILKVDGKLSLANSEVSGSYNRGIHFNTTTQPTLICNSILNNKYFDIYNAIPSQITIDASYNYWGSIYGPGSISAGVEVYPYLGSECTVASYFGQDGTYGATGNYSRTFTDMSLNTPGFTLNLSRTYNSKNNESTVLGKGWTFGFEGSIKDYENNIPIKVVRLPNGSVEAFNTGSDGTFTSDGSRSTLAAQPDGTYILTTKDQYTYGFNANGWMTWMKDRDGNTIAIQVDGSSGKVQAITDQCGRSFTLSYNGQGLLDAITGPENTTVSYRYENSLLTKSIDAMGHITSYSYDSQGFLTEIRDDGGKLVESVSYLHDDSQNKDKVGSTTDAYGNTLTYEYDNANRKFTITDSSSRRTAKWYNSSMNITIEQDAEGRQAITEYYTDSNGIDKYGDIKSVTDRNGNKTQYGIDGSGNVTKITNPDASFRTYTYDSNNNMTSEKDETGRYIFYVYDNRNLKLLKKAQPLNGTDVYADGCDESKFAITTYTYYTDSESQQMGCEAKGLLKSEADPENSITAYTYDRYGNTKTVTDPEGRTTSYDYDAMGRVISQTSPGGYVTSYTYDKNGNMEKKTLHGGETERTVYDSNGRKTKEISPNIYNPDLDDLDSHAYNGDCGTRHTYYDSGKIRTVTDAQNNTVAYTYDLYGNILTETKPNGAVYRYEYDVMDRLLKVYFSDGPDSPEILLEQYAYTILSNKKTQTVKTVFLNDTGTAITTTVYDYAGRQVSQQNSDGTTITTNYNSNGTVYTTADARGSTTYYRYDGMNRLSEKWIPVNTGRYSYKKIAYDSAGRQKQIQTGRELVALYDLPVTFAAVDYDYYSDGALKSVTDSAGRRTDYAYDSSGVLSKEDVYVSSTSAATTEYVNNHLGKPVQMRVHVKEGDLYGNDFESTEDSVLTTYYAYDSNGNLKTATTPDGITTTYTYDSLDRQTGVSRPCKDEYGGDAEAVTSTSYDWQGNILTVTDPNGNTASNRYNGRGFLHMITDAGQGITAYYYDTAGRKTAEVSPQNYDPSKELSGMNRVEYSYDSMGRLKTRADVYKDPSTDEWTTIITRAYKYDANGNIIKELDALGYEAGTGATADSRINTGYGTEYTYNLENQLSTVLDPALKQRGYAYAVKYDYDGMGRKVTQTNVNGVITGYGYDDAGNVTKTTVRKAVNEPEQVTGQAEYDLTGNVTKQTDGNGNITSFEYNSLGKLRRALYPADSTIPSNIVKYQYDGMGNLKKQQDSMNRVDEYIYDSNGRQTSMTQKSSDGTQSITTEVKYDLNGNKRFETDANNVTKESTYDPLNRLKTTVITVSGEEQTTSYDYDKNGNLLSQTDWRGNTYTSVYDPVDRLIEKRDPYGKVIQRLEYNHNGVQIKSYDALNNATQYTYDRSNRLLSTIDPLNHTTSQTYDNVGNISSKKDGRNNSTSYTYDEFNRLKTVLNAKSEATGYTYDLDGNMLTQKDGKGNITSFEYNVRNKLIRKIYHGGRTGTPGSYTYDPARTESYIYNAAGQLSQKTDRNGTVTTYTYDIHGNLLSETSGTVNISHTYDGNGNKLTMTDGTGITARTYDELGRVLTKEVPNIGTTTYDYDIILGVDEGCTKEISTDPKGNIREDIYDRAGRLLTVTANGRTAVYSYYDNGSTQSVVYDDGSREDYTYYDDGHLWTLTNKKSDGTVLEAYTYTYDASENQTSKDEVINGAAKGITSYTYDALNRLQTVTEPGGSRTTAYTYDASGNRLTQTVNQSGTTTLDTYSYDSLNRLTGVVTKVNSQLTEAVEYGYDNNGNQLSRTVNGLVAATNTYDELNRLVSTQADGITAMNVYNGEGMRVEKSVDGSLTRYLYEYDRVVLETDEEGEQTGRNIYGINLIERLADGQAYQYMYNGHGDVTALLKTDGTIAVTYYYDAFGNITDQTGEASNIITYAGYQYDSETGLYYLNARMYDPVTARFMQEDTYTGEANDPLSLNLYTYCHNEPIMYTDPTGHIAFSSWQDAAAYSKAITQIKTTTKVTTSSQAKAYTQAAQKAVDKYSAPTPATNTSTTKTTTAKAATTKAVTGNSATTTTAKASNNVQGKAKVTTLEEAVKVSKKAEAEKASGTQGTWYNKTLNAAKDFTLGTVVSGDNNMFFGGAQAITGISPEYDTTAFKLGKIAGDIGSIFAGGGSIAGGMAGEAAGVALDATGAGAAVGVPLNVASAGAIIYGGTVIINSAGNLINDGINLASSSGGSKGGSGRGANSLKSDPAAQGNAHSTFKTDPKTGKVTNYETYQHNPRNPNGVDKVKRYDGTGDSHYNKKTGEDIDSPHVHDPSTPGGIRKPNPNEIPK</sequence>
<feature type="domain" description="Fibronectin type-III" evidence="4">
    <location>
        <begin position="298"/>
        <end position="384"/>
    </location>
</feature>
<dbReference type="EMBL" id="QPJT01000023">
    <property type="protein sequence ID" value="RCX12208.1"/>
    <property type="molecule type" value="Genomic_DNA"/>
</dbReference>
<keyword evidence="3" id="KW-0732">Signal</keyword>
<feature type="compositionally biased region" description="Polar residues" evidence="2">
    <location>
        <begin position="3264"/>
        <end position="3277"/>
    </location>
</feature>
<feature type="domain" description="Fibronectin type-III" evidence="4">
    <location>
        <begin position="205"/>
        <end position="291"/>
    </location>
</feature>
<dbReference type="InterPro" id="IPR056823">
    <property type="entry name" value="TEN-like_YD-shell"/>
</dbReference>
<dbReference type="PROSITE" id="PS00018">
    <property type="entry name" value="EF_HAND_1"/>
    <property type="match status" value="1"/>
</dbReference>
<dbReference type="InterPro" id="IPR018247">
    <property type="entry name" value="EF_Hand_1_Ca_BS"/>
</dbReference>
<dbReference type="Pfam" id="PF20148">
    <property type="entry name" value="DUF6531"/>
    <property type="match status" value="1"/>
</dbReference>
<dbReference type="CDD" id="cd14256">
    <property type="entry name" value="Dockerin_I"/>
    <property type="match status" value="1"/>
</dbReference>
<dbReference type="PROSITE" id="PS00448">
    <property type="entry name" value="CLOS_CELLULOSOME_RPT"/>
    <property type="match status" value="1"/>
</dbReference>
<dbReference type="Pfam" id="PF13229">
    <property type="entry name" value="Beta_helix"/>
    <property type="match status" value="1"/>
</dbReference>
<dbReference type="SMART" id="SM00710">
    <property type="entry name" value="PbH1"/>
    <property type="match status" value="11"/>
</dbReference>
<dbReference type="PROSITE" id="PS51766">
    <property type="entry name" value="DOCKERIN"/>
    <property type="match status" value="1"/>
</dbReference>
<dbReference type="InterPro" id="IPR022385">
    <property type="entry name" value="Rhs_assc_core"/>
</dbReference>
<dbReference type="InterPro" id="IPR011050">
    <property type="entry name" value="Pectin_lyase_fold/virulence"/>
</dbReference>
<dbReference type="SMART" id="SM00060">
    <property type="entry name" value="FN3"/>
    <property type="match status" value="2"/>
</dbReference>
<dbReference type="Pfam" id="PF00041">
    <property type="entry name" value="fn3"/>
    <property type="match status" value="1"/>
</dbReference>
<reference evidence="6 7" key="1">
    <citation type="submission" date="2018-07" db="EMBL/GenBank/DDBJ databases">
        <title>Genomic Encyclopedia of Type Strains, Phase IV (KMG-IV): sequencing the most valuable type-strain genomes for metagenomic binning, comparative biology and taxonomic classification.</title>
        <authorList>
            <person name="Goeker M."/>
        </authorList>
    </citation>
    <scope>NUCLEOTIDE SEQUENCE [LARGE SCALE GENOMIC DNA]</scope>
    <source>
        <strain evidence="6 7">DSM 27016</strain>
    </source>
</reference>
<feature type="region of interest" description="Disordered" evidence="2">
    <location>
        <begin position="3036"/>
        <end position="3065"/>
    </location>
</feature>
<dbReference type="Proteomes" id="UP000253034">
    <property type="component" value="Unassembled WGS sequence"/>
</dbReference>
<dbReference type="NCBIfam" id="TIGR03696">
    <property type="entry name" value="Rhs_assc_core"/>
    <property type="match status" value="1"/>
</dbReference>
<dbReference type="InterPro" id="IPR039448">
    <property type="entry name" value="Beta_helix"/>
</dbReference>
<dbReference type="InterPro" id="IPR006626">
    <property type="entry name" value="PbH1"/>
</dbReference>
<dbReference type="PANTHER" id="PTHR32305:SF17">
    <property type="entry name" value="TRNA NUCLEASE WAPA"/>
    <property type="match status" value="1"/>
</dbReference>
<evidence type="ECO:0000256" key="1">
    <source>
        <dbReference type="ARBA" id="ARBA00022737"/>
    </source>
</evidence>
<dbReference type="PROSITE" id="PS50853">
    <property type="entry name" value="FN3"/>
    <property type="match status" value="2"/>
</dbReference>
<feature type="domain" description="Dockerin" evidence="5">
    <location>
        <begin position="130"/>
        <end position="201"/>
    </location>
</feature>
<dbReference type="InterPro" id="IPR013783">
    <property type="entry name" value="Ig-like_fold"/>
</dbReference>
<feature type="chain" id="PRO_5016803931" evidence="3">
    <location>
        <begin position="28"/>
        <end position="3327"/>
    </location>
</feature>
<dbReference type="InterPro" id="IPR050708">
    <property type="entry name" value="T6SS_VgrG/RHS"/>
</dbReference>
<dbReference type="SUPFAM" id="SSF63446">
    <property type="entry name" value="Type I dockerin domain"/>
    <property type="match status" value="1"/>
</dbReference>
<dbReference type="Pfam" id="PF13290">
    <property type="entry name" value="CHB_HEX_C_1"/>
    <property type="match status" value="1"/>
</dbReference>
<evidence type="ECO:0000259" key="4">
    <source>
        <dbReference type="PROSITE" id="PS50853"/>
    </source>
</evidence>
<evidence type="ECO:0000259" key="5">
    <source>
        <dbReference type="PROSITE" id="PS51766"/>
    </source>
</evidence>
<dbReference type="GO" id="GO:0000272">
    <property type="term" value="P:polysaccharide catabolic process"/>
    <property type="evidence" value="ECO:0007669"/>
    <property type="project" value="InterPro"/>
</dbReference>
<dbReference type="CDD" id="cd00063">
    <property type="entry name" value="FN3"/>
    <property type="match status" value="1"/>
</dbReference>
<dbReference type="InterPro" id="IPR031325">
    <property type="entry name" value="RHS_repeat"/>
</dbReference>
<dbReference type="InterPro" id="IPR016134">
    <property type="entry name" value="Dockerin_dom"/>
</dbReference>
<name>A0A369AV50_9FIRM</name>
<dbReference type="PANTHER" id="PTHR32305">
    <property type="match status" value="1"/>
</dbReference>